<dbReference type="AlphaFoldDB" id="A0A399ESA0"/>
<dbReference type="GO" id="GO:0055085">
    <property type="term" value="P:transmembrane transport"/>
    <property type="evidence" value="ECO:0007669"/>
    <property type="project" value="InterPro"/>
</dbReference>
<organism evidence="9 10">
    <name type="scientific">Calidithermus roseus</name>
    <dbReference type="NCBI Taxonomy" id="1644118"/>
    <lineage>
        <taxon>Bacteria</taxon>
        <taxon>Thermotogati</taxon>
        <taxon>Deinococcota</taxon>
        <taxon>Deinococci</taxon>
        <taxon>Thermales</taxon>
        <taxon>Thermaceae</taxon>
        <taxon>Calidithermus</taxon>
    </lineage>
</organism>
<keyword evidence="6 7" id="KW-0472">Membrane</keyword>
<keyword evidence="5 7" id="KW-1133">Transmembrane helix</keyword>
<dbReference type="InterPro" id="IPR051393">
    <property type="entry name" value="ABC_transporter_permease"/>
</dbReference>
<keyword evidence="10" id="KW-1185">Reference proteome</keyword>
<dbReference type="SUPFAM" id="SSF161098">
    <property type="entry name" value="MetI-like"/>
    <property type="match status" value="1"/>
</dbReference>
<dbReference type="PANTHER" id="PTHR30193:SF37">
    <property type="entry name" value="INNER MEMBRANE ABC TRANSPORTER PERMEASE PROTEIN YCJO"/>
    <property type="match status" value="1"/>
</dbReference>
<comment type="subcellular location">
    <subcellularLocation>
        <location evidence="1 7">Cell membrane</location>
        <topology evidence="1 7">Multi-pass membrane protein</topology>
    </subcellularLocation>
</comment>
<feature type="transmembrane region" description="Helical" evidence="7">
    <location>
        <begin position="12"/>
        <end position="40"/>
    </location>
</feature>
<evidence type="ECO:0000256" key="7">
    <source>
        <dbReference type="RuleBase" id="RU363032"/>
    </source>
</evidence>
<dbReference type="Gene3D" id="1.10.3720.10">
    <property type="entry name" value="MetI-like"/>
    <property type="match status" value="1"/>
</dbReference>
<keyword evidence="3" id="KW-1003">Cell membrane</keyword>
<keyword evidence="4 7" id="KW-0812">Transmembrane</keyword>
<sequence>MYERGWRRTLTLALFLGPSLLGMVLFVMGPILASLGLAFARWDLLTPPEFVGLANFRALWADPEFWRALRHTFGFLLGYIPLVMLCGLGAALVLNARIPGRDFFRAVYFLPVVTAWVAVALVWKWLLNPGYGLVNHLLGLVGLQGPGWLFDPNWAMPAVILTSVWKDTGFVMAILLAGLQNIPREYYEAAAIDGAGGAARLRYVTLPLLAPALYFALTLSLINSFQVFDQVYVMTGGGPAGATTVLVERIVKNAFSYSQMGYAAAMSWFLFALIFLSSWALTRLQRRAL</sequence>
<dbReference type="GO" id="GO:0005886">
    <property type="term" value="C:plasma membrane"/>
    <property type="evidence" value="ECO:0007669"/>
    <property type="project" value="UniProtKB-SubCell"/>
</dbReference>
<dbReference type="RefSeq" id="WP_220452296.1">
    <property type="nucleotide sequence ID" value="NZ_QWLA01000019.1"/>
</dbReference>
<comment type="caution">
    <text evidence="9">The sequence shown here is derived from an EMBL/GenBank/DDBJ whole genome shotgun (WGS) entry which is preliminary data.</text>
</comment>
<evidence type="ECO:0000313" key="10">
    <source>
        <dbReference type="Proteomes" id="UP000265341"/>
    </source>
</evidence>
<evidence type="ECO:0000313" key="9">
    <source>
        <dbReference type="EMBL" id="RIH87484.1"/>
    </source>
</evidence>
<proteinExistence type="inferred from homology"/>
<name>A0A399ESA0_9DEIN</name>
<dbReference type="Pfam" id="PF00528">
    <property type="entry name" value="BPD_transp_1"/>
    <property type="match status" value="1"/>
</dbReference>
<dbReference type="EMBL" id="QWLA01000019">
    <property type="protein sequence ID" value="RIH87484.1"/>
    <property type="molecule type" value="Genomic_DNA"/>
</dbReference>
<keyword evidence="2 7" id="KW-0813">Transport</keyword>
<evidence type="ECO:0000256" key="3">
    <source>
        <dbReference type="ARBA" id="ARBA00022475"/>
    </source>
</evidence>
<dbReference type="CDD" id="cd06261">
    <property type="entry name" value="TM_PBP2"/>
    <property type="match status" value="1"/>
</dbReference>
<evidence type="ECO:0000259" key="8">
    <source>
        <dbReference type="PROSITE" id="PS50928"/>
    </source>
</evidence>
<protein>
    <submittedName>
        <fullName evidence="9">Lactose transport system permease protein LacF</fullName>
    </submittedName>
</protein>
<evidence type="ECO:0000256" key="4">
    <source>
        <dbReference type="ARBA" id="ARBA00022692"/>
    </source>
</evidence>
<reference evidence="9 10" key="1">
    <citation type="submission" date="2018-08" db="EMBL/GenBank/DDBJ databases">
        <title>Meiothermus roseus NBRC 110900 genome sequencing project.</title>
        <authorList>
            <person name="Da Costa M.S."/>
            <person name="Albuquerque L."/>
            <person name="Raposo P."/>
            <person name="Froufe H.J.C."/>
            <person name="Barroso C.S."/>
            <person name="Egas C."/>
        </authorList>
    </citation>
    <scope>NUCLEOTIDE SEQUENCE [LARGE SCALE GENOMIC DNA]</scope>
    <source>
        <strain evidence="9 10">NBRC 110900</strain>
    </source>
</reference>
<gene>
    <name evidence="9" type="primary">lacF_7</name>
    <name evidence="9" type="ORF">Mrose_01321</name>
</gene>
<feature type="domain" description="ABC transmembrane type-1" evidence="8">
    <location>
        <begin position="69"/>
        <end position="281"/>
    </location>
</feature>
<dbReference type="InterPro" id="IPR035906">
    <property type="entry name" value="MetI-like_sf"/>
</dbReference>
<dbReference type="PANTHER" id="PTHR30193">
    <property type="entry name" value="ABC TRANSPORTER PERMEASE PROTEIN"/>
    <property type="match status" value="1"/>
</dbReference>
<accession>A0A399ESA0</accession>
<comment type="similarity">
    <text evidence="7">Belongs to the binding-protein-dependent transport system permease family.</text>
</comment>
<dbReference type="PROSITE" id="PS50928">
    <property type="entry name" value="ABC_TM1"/>
    <property type="match status" value="1"/>
</dbReference>
<evidence type="ECO:0000256" key="5">
    <source>
        <dbReference type="ARBA" id="ARBA00022989"/>
    </source>
</evidence>
<feature type="transmembrane region" description="Helical" evidence="7">
    <location>
        <begin position="73"/>
        <end position="94"/>
    </location>
</feature>
<dbReference type="InterPro" id="IPR000515">
    <property type="entry name" value="MetI-like"/>
</dbReference>
<feature type="transmembrane region" description="Helical" evidence="7">
    <location>
        <begin position="262"/>
        <end position="281"/>
    </location>
</feature>
<evidence type="ECO:0000256" key="1">
    <source>
        <dbReference type="ARBA" id="ARBA00004651"/>
    </source>
</evidence>
<evidence type="ECO:0000256" key="2">
    <source>
        <dbReference type="ARBA" id="ARBA00022448"/>
    </source>
</evidence>
<dbReference type="Proteomes" id="UP000265341">
    <property type="component" value="Unassembled WGS sequence"/>
</dbReference>
<feature type="transmembrane region" description="Helical" evidence="7">
    <location>
        <begin position="106"/>
        <end position="126"/>
    </location>
</feature>
<evidence type="ECO:0000256" key="6">
    <source>
        <dbReference type="ARBA" id="ARBA00023136"/>
    </source>
</evidence>
<feature type="transmembrane region" description="Helical" evidence="7">
    <location>
        <begin position="154"/>
        <end position="179"/>
    </location>
</feature>
<feature type="transmembrane region" description="Helical" evidence="7">
    <location>
        <begin position="200"/>
        <end position="222"/>
    </location>
</feature>